<feature type="region of interest" description="Disordered" evidence="1">
    <location>
        <begin position="490"/>
        <end position="522"/>
    </location>
</feature>
<reference evidence="3 4" key="1">
    <citation type="submission" date="2021-04" db="EMBL/GenBank/DDBJ databases">
        <title>Genome analysis of Polyangium sp.</title>
        <authorList>
            <person name="Li Y."/>
            <person name="Wang J."/>
        </authorList>
    </citation>
    <scope>NUCLEOTIDE SEQUENCE [LARGE SCALE GENOMIC DNA]</scope>
    <source>
        <strain evidence="3 4">SDU14</strain>
    </source>
</reference>
<dbReference type="Proteomes" id="UP001151081">
    <property type="component" value="Unassembled WGS sequence"/>
</dbReference>
<feature type="compositionally biased region" description="Gly residues" evidence="1">
    <location>
        <begin position="419"/>
        <end position="442"/>
    </location>
</feature>
<evidence type="ECO:0000313" key="3">
    <source>
        <dbReference type="EMBL" id="MDC3986684.1"/>
    </source>
</evidence>
<evidence type="ECO:0000256" key="2">
    <source>
        <dbReference type="SAM" id="SignalP"/>
    </source>
</evidence>
<dbReference type="AlphaFoldDB" id="A0A9X3XAE2"/>
<feature type="compositionally biased region" description="Gly residues" evidence="1">
    <location>
        <begin position="495"/>
        <end position="505"/>
    </location>
</feature>
<gene>
    <name evidence="3" type="ORF">KEG57_39795</name>
</gene>
<evidence type="ECO:0000256" key="1">
    <source>
        <dbReference type="SAM" id="MobiDB-lite"/>
    </source>
</evidence>
<sequence length="522" mass="49494">MPTNLGGAARLALLPLALLTLGVSCAPAPEAECTDGPICETRATGERYVVPRCVPAWNDGPVPADCGVFVSTTLGDDDGPGTQDKPFRTLAHAAQIAGEGRPIYACAEDFYERLVLPAGASVFGGLDCQEGYRWKDKTVKTRLYGSPDEVPLVLAPGPLATRIEDLAVFAADATRPGGSSIALLADHTHAELWRCDVRAGEGKDGENGASLPSDPALDGLDGLDGQAACVADPDLGTPGGTRVERMCEGGSVTMGGQGGDGGAILPDSLQSTPGKAGELGTPAAPSFGLGGAGDAGSGWSCAAGKGAPGNQGSRGTPGTGAAGFGRLDATGYFGIAGGTGGFGLPGQGGGGAGGARGAASICANATPGAGASGGSGGTGGCGGHGGMGGGAGGASIGIASIESTIVLWDGRVAVHRGGRGGNGADGQIGGAGGMGGKGGTGKGLSAPDACPGGAGGAGGKGGPGGGGLGGPAVVIAHVGAEPELRGAVSLATGKPGDGGKGGDGDVAGNRGAPGISAAIRSF</sequence>
<dbReference type="InterPro" id="IPR012334">
    <property type="entry name" value="Pectin_lyas_fold"/>
</dbReference>
<feature type="region of interest" description="Disordered" evidence="1">
    <location>
        <begin position="260"/>
        <end position="283"/>
    </location>
</feature>
<name>A0A9X3XAE2_9BACT</name>
<evidence type="ECO:0000313" key="4">
    <source>
        <dbReference type="Proteomes" id="UP001151081"/>
    </source>
</evidence>
<dbReference type="Gene3D" id="2.160.20.10">
    <property type="entry name" value="Single-stranded right-handed beta-helix, Pectin lyase-like"/>
    <property type="match status" value="1"/>
</dbReference>
<accession>A0A9X3XAE2</accession>
<dbReference type="RefSeq" id="WP_272459485.1">
    <property type="nucleotide sequence ID" value="NZ_JAGTJJ010000042.1"/>
</dbReference>
<proteinExistence type="predicted"/>
<dbReference type="SUPFAM" id="SSF51126">
    <property type="entry name" value="Pectin lyase-like"/>
    <property type="match status" value="1"/>
</dbReference>
<feature type="chain" id="PRO_5040868619" evidence="2">
    <location>
        <begin position="29"/>
        <end position="522"/>
    </location>
</feature>
<feature type="region of interest" description="Disordered" evidence="1">
    <location>
        <begin position="418"/>
        <end position="444"/>
    </location>
</feature>
<feature type="signal peptide" evidence="2">
    <location>
        <begin position="1"/>
        <end position="28"/>
    </location>
</feature>
<dbReference type="EMBL" id="JAGTJJ010000042">
    <property type="protein sequence ID" value="MDC3986684.1"/>
    <property type="molecule type" value="Genomic_DNA"/>
</dbReference>
<organism evidence="3 4">
    <name type="scientific">Polyangium jinanense</name>
    <dbReference type="NCBI Taxonomy" id="2829994"/>
    <lineage>
        <taxon>Bacteria</taxon>
        <taxon>Pseudomonadati</taxon>
        <taxon>Myxococcota</taxon>
        <taxon>Polyangia</taxon>
        <taxon>Polyangiales</taxon>
        <taxon>Polyangiaceae</taxon>
        <taxon>Polyangium</taxon>
    </lineage>
</organism>
<keyword evidence="2" id="KW-0732">Signal</keyword>
<keyword evidence="4" id="KW-1185">Reference proteome</keyword>
<protein>
    <submittedName>
        <fullName evidence="3">PGRS family protein</fullName>
    </submittedName>
</protein>
<comment type="caution">
    <text evidence="3">The sequence shown here is derived from an EMBL/GenBank/DDBJ whole genome shotgun (WGS) entry which is preliminary data.</text>
</comment>
<dbReference type="InterPro" id="IPR011050">
    <property type="entry name" value="Pectin_lyase_fold/virulence"/>
</dbReference>